<dbReference type="AlphaFoldDB" id="W7NFC7"/>
<dbReference type="VEuPathDB" id="FungiDB:FVEG_13053"/>
<feature type="compositionally biased region" description="Polar residues" evidence="1">
    <location>
        <begin position="483"/>
        <end position="497"/>
    </location>
</feature>
<dbReference type="EMBL" id="DS022262">
    <property type="protein sequence ID" value="EWG54977.1"/>
    <property type="molecule type" value="Genomic_DNA"/>
</dbReference>
<evidence type="ECO:0000313" key="3">
    <source>
        <dbReference type="Proteomes" id="UP000009096"/>
    </source>
</evidence>
<dbReference type="EMBL" id="CM000588">
    <property type="protein sequence ID" value="EWG54977.1"/>
    <property type="molecule type" value="Genomic_DNA"/>
</dbReference>
<feature type="region of interest" description="Disordered" evidence="1">
    <location>
        <begin position="577"/>
        <end position="668"/>
    </location>
</feature>
<dbReference type="RefSeq" id="XP_018761168.1">
    <property type="nucleotide sequence ID" value="XM_018902433.1"/>
</dbReference>
<reference evidence="2 3" key="1">
    <citation type="journal article" date="2010" name="Nature">
        <title>Comparative genomics reveals mobile pathogenicity chromosomes in Fusarium.</title>
        <authorList>
            <person name="Ma L.J."/>
            <person name="van der Does H.C."/>
            <person name="Borkovich K.A."/>
            <person name="Coleman J.J."/>
            <person name="Daboussi M.J."/>
            <person name="Di Pietro A."/>
            <person name="Dufresne M."/>
            <person name="Freitag M."/>
            <person name="Grabherr M."/>
            <person name="Henrissat B."/>
            <person name="Houterman P.M."/>
            <person name="Kang S."/>
            <person name="Shim W.B."/>
            <person name="Woloshuk C."/>
            <person name="Xie X."/>
            <person name="Xu J.R."/>
            <person name="Antoniw J."/>
            <person name="Baker S.E."/>
            <person name="Bluhm B.H."/>
            <person name="Breakspear A."/>
            <person name="Brown D.W."/>
            <person name="Butchko R.A."/>
            <person name="Chapman S."/>
            <person name="Coulson R."/>
            <person name="Coutinho P.M."/>
            <person name="Danchin E.G."/>
            <person name="Diener A."/>
            <person name="Gale L.R."/>
            <person name="Gardiner D.M."/>
            <person name="Goff S."/>
            <person name="Hammond-Kosack K.E."/>
            <person name="Hilburn K."/>
            <person name="Hua-Van A."/>
            <person name="Jonkers W."/>
            <person name="Kazan K."/>
            <person name="Kodira C.D."/>
            <person name="Koehrsen M."/>
            <person name="Kumar L."/>
            <person name="Lee Y.H."/>
            <person name="Li L."/>
            <person name="Manners J.M."/>
            <person name="Miranda-Saavedra D."/>
            <person name="Mukherjee M."/>
            <person name="Park G."/>
            <person name="Park J."/>
            <person name="Park S.Y."/>
            <person name="Proctor R.H."/>
            <person name="Regev A."/>
            <person name="Ruiz-Roldan M.C."/>
            <person name="Sain D."/>
            <person name="Sakthikumar S."/>
            <person name="Sykes S."/>
            <person name="Schwartz D.C."/>
            <person name="Turgeon B.G."/>
            <person name="Wapinski I."/>
            <person name="Yoder O."/>
            <person name="Young S."/>
            <person name="Zeng Q."/>
            <person name="Zhou S."/>
            <person name="Galagan J."/>
            <person name="Cuomo C.A."/>
            <person name="Kistler H.C."/>
            <person name="Rep M."/>
        </authorList>
    </citation>
    <scope>NUCLEOTIDE SEQUENCE [LARGE SCALE GENOMIC DNA]</scope>
    <source>
        <strain evidence="3">M3125 / FGSC 7600</strain>
    </source>
</reference>
<feature type="region of interest" description="Disordered" evidence="1">
    <location>
        <begin position="685"/>
        <end position="711"/>
    </location>
</feature>
<name>W7NFC7_GIBM7</name>
<feature type="compositionally biased region" description="Basic and acidic residues" evidence="1">
    <location>
        <begin position="701"/>
        <end position="711"/>
    </location>
</feature>
<dbReference type="KEGG" id="fvr:FVEG_13053"/>
<feature type="compositionally biased region" description="Polar residues" evidence="1">
    <location>
        <begin position="508"/>
        <end position="517"/>
    </location>
</feature>
<dbReference type="STRING" id="334819.W7NFC7"/>
<proteinExistence type="predicted"/>
<dbReference type="GeneID" id="30070440"/>
<dbReference type="Proteomes" id="UP000009096">
    <property type="component" value="Chromosome 11"/>
</dbReference>
<accession>W7NFC7</accession>
<evidence type="ECO:0000256" key="1">
    <source>
        <dbReference type="SAM" id="MobiDB-lite"/>
    </source>
</evidence>
<evidence type="ECO:0000313" key="2">
    <source>
        <dbReference type="EMBL" id="EWG54977.1"/>
    </source>
</evidence>
<sequence>MTWDRYELGRRNIFYDEKKPLIPVNVFPPHVERVRRLITDLSCVVNGEDLINKNKFISDDKLKPLLYGPNPDPALVEAQKTLIKAHSLVNGGYKEDEWQAFYAKHFFERLADSLSLSKDDTRRMSYNKYYHDAVKRETNRRWDLFKKDDEAGIAPFKILSSPKPDHAFFLPIYHNRHPAGIPTVVDPNARHWNRAQETSAMEPFTWSTLKRLHGFGLEPAPSQVFKKPPLEANLKCYPWLVVEYKKETQDNGPVRDVCCQAANAAACAISLIRHTAQFAVKLPKHAHIPPIPVITTIGPNVKVWIMYYATDFDAPCCHRETTEEIVKRRKEGYIMRVIWSGEMTKLADIAMFQMILDNAHTWATRTFKPLMASYIEQWQYVFDESTVSESSGHNSAFFLSKKRREKTIEQRRAIVPLVQGLLDDQATMELDGIANKKVTPLLLGLMMHQICSLEKESIASEVDRVVSQKLKGLSMEGLAPGKQYSSRRGENSQSQAHSDCGSDHQESIFGSRQTSQYLPLDIDDPNDSDYRPSQDSSASVQTTSSVALAAPQSNATDALPSTYEFSFNSSARVISKGAQVQPLGPNADRPFYSPGRDGRETPSTPGGQVTPKPSPSTLFSKLLSTLPTSSDGEVSREISKETTPSRLPVVTGPLSLETRGRSPGRQLGIVPYSLHPLMTLENYSEKSKAQGAGQDENDYIDLTRDSQEDAS</sequence>
<keyword evidence="3" id="KW-1185">Reference proteome</keyword>
<feature type="compositionally biased region" description="Low complexity" evidence="1">
    <location>
        <begin position="533"/>
        <end position="547"/>
    </location>
</feature>
<feature type="compositionally biased region" description="Polar residues" evidence="1">
    <location>
        <begin position="615"/>
        <end position="632"/>
    </location>
</feature>
<protein>
    <submittedName>
        <fullName evidence="2">Uncharacterized protein</fullName>
    </submittedName>
</protein>
<gene>
    <name evidence="2" type="ORF">FVEG_13053</name>
</gene>
<dbReference type="OrthoDB" id="5081713at2759"/>
<organism evidence="2 3">
    <name type="scientific">Gibberella moniliformis (strain M3125 / FGSC 7600)</name>
    <name type="common">Maize ear and stalk rot fungus</name>
    <name type="synonym">Fusarium verticillioides</name>
    <dbReference type="NCBI Taxonomy" id="334819"/>
    <lineage>
        <taxon>Eukaryota</taxon>
        <taxon>Fungi</taxon>
        <taxon>Dikarya</taxon>
        <taxon>Ascomycota</taxon>
        <taxon>Pezizomycotina</taxon>
        <taxon>Sordariomycetes</taxon>
        <taxon>Hypocreomycetidae</taxon>
        <taxon>Hypocreales</taxon>
        <taxon>Nectriaceae</taxon>
        <taxon>Fusarium</taxon>
        <taxon>Fusarium fujikuroi species complex</taxon>
    </lineage>
</organism>
<feature type="region of interest" description="Disordered" evidence="1">
    <location>
        <begin position="477"/>
        <end position="551"/>
    </location>
</feature>